<organism evidence="5">
    <name type="scientific">marine sediment metagenome</name>
    <dbReference type="NCBI Taxonomy" id="412755"/>
    <lineage>
        <taxon>unclassified sequences</taxon>
        <taxon>metagenomes</taxon>
        <taxon>ecological metagenomes</taxon>
    </lineage>
</organism>
<protein>
    <recommendedName>
        <fullName evidence="4">Tyr recombinase domain-containing protein</fullName>
    </recommendedName>
</protein>
<dbReference type="InterPro" id="IPR050090">
    <property type="entry name" value="Tyrosine_recombinase_XerCD"/>
</dbReference>
<dbReference type="PROSITE" id="PS51898">
    <property type="entry name" value="TYR_RECOMBINASE"/>
    <property type="match status" value="1"/>
</dbReference>
<accession>A0A0F9RJV4</accession>
<evidence type="ECO:0000256" key="1">
    <source>
        <dbReference type="ARBA" id="ARBA00023125"/>
    </source>
</evidence>
<sequence length="459" mass="50332">MRVRVEMSLVVGESACISLTCRELDATDEAMSAEPQSVQGVVRTALIPTLLTAFDGELERRSGSTVRRGQTVRLIGRMAVDYRWNVAADVTRDDMRDHLTRLVRAGRKSATHNDNLKKLRLWGRFLHDEGYLPVDPSAGLTFVRNIYESGSRPLSREELRALFAHLRDQGGQATRRLDLYQLMLFSALRASETRRLRVGDIDHEHGGIALRAIDSKTGHARWIKLPEEVMDSLVRYTSGRASEDPIWSPFTRRETFKIDCSKAGISPAKVGYNSLRKSFVQFADHEGWSAMQIAKVTGHRDPGAVSKILYRHYFTPQEKLTLSKVRDSLGLGASRGTVADENPRTGVDEGGKKPYLGVDQSEAPMVAANPSPQPDPETSIAVAPIDLGSDQAAVGGSGPGRARSSVGYREPDDDEPPAGAGYAGRDAGRGERDTLKEAELAGVAIAAWLRARFGRGGRE</sequence>
<dbReference type="AlphaFoldDB" id="A0A0F9RJV4"/>
<dbReference type="EMBL" id="LAZR01000831">
    <property type="protein sequence ID" value="KKN56795.1"/>
    <property type="molecule type" value="Genomic_DNA"/>
</dbReference>
<keyword evidence="2" id="KW-0233">DNA recombination</keyword>
<feature type="region of interest" description="Disordered" evidence="3">
    <location>
        <begin position="333"/>
        <end position="357"/>
    </location>
</feature>
<dbReference type="PANTHER" id="PTHR30349:SF41">
    <property type="entry name" value="INTEGRASE_RECOMBINASE PROTEIN MJ0367-RELATED"/>
    <property type="match status" value="1"/>
</dbReference>
<dbReference type="InterPro" id="IPR013762">
    <property type="entry name" value="Integrase-like_cat_sf"/>
</dbReference>
<evidence type="ECO:0000259" key="4">
    <source>
        <dbReference type="PROSITE" id="PS51898"/>
    </source>
</evidence>
<dbReference type="Gene3D" id="1.10.443.10">
    <property type="entry name" value="Intergrase catalytic core"/>
    <property type="match status" value="1"/>
</dbReference>
<evidence type="ECO:0000256" key="2">
    <source>
        <dbReference type="ARBA" id="ARBA00023172"/>
    </source>
</evidence>
<feature type="region of interest" description="Disordered" evidence="3">
    <location>
        <begin position="389"/>
        <end position="431"/>
    </location>
</feature>
<evidence type="ECO:0000256" key="3">
    <source>
        <dbReference type="SAM" id="MobiDB-lite"/>
    </source>
</evidence>
<dbReference type="GO" id="GO:0006310">
    <property type="term" value="P:DNA recombination"/>
    <property type="evidence" value="ECO:0007669"/>
    <property type="project" value="UniProtKB-KW"/>
</dbReference>
<evidence type="ECO:0000313" key="5">
    <source>
        <dbReference type="EMBL" id="KKN56795.1"/>
    </source>
</evidence>
<feature type="compositionally biased region" description="Basic and acidic residues" evidence="3">
    <location>
        <begin position="341"/>
        <end position="352"/>
    </location>
</feature>
<reference evidence="5" key="1">
    <citation type="journal article" date="2015" name="Nature">
        <title>Complex archaea that bridge the gap between prokaryotes and eukaryotes.</title>
        <authorList>
            <person name="Spang A."/>
            <person name="Saw J.H."/>
            <person name="Jorgensen S.L."/>
            <person name="Zaremba-Niedzwiedzka K."/>
            <person name="Martijn J."/>
            <person name="Lind A.E."/>
            <person name="van Eijk R."/>
            <person name="Schleper C."/>
            <person name="Guy L."/>
            <person name="Ettema T.J."/>
        </authorList>
    </citation>
    <scope>NUCLEOTIDE SEQUENCE</scope>
</reference>
<name>A0A0F9RJV4_9ZZZZ</name>
<dbReference type="GO" id="GO:0015074">
    <property type="term" value="P:DNA integration"/>
    <property type="evidence" value="ECO:0007669"/>
    <property type="project" value="InterPro"/>
</dbReference>
<feature type="domain" description="Tyr recombinase" evidence="4">
    <location>
        <begin position="149"/>
        <end position="324"/>
    </location>
</feature>
<dbReference type="PANTHER" id="PTHR30349">
    <property type="entry name" value="PHAGE INTEGRASE-RELATED"/>
    <property type="match status" value="1"/>
</dbReference>
<dbReference type="Pfam" id="PF00589">
    <property type="entry name" value="Phage_integrase"/>
    <property type="match status" value="1"/>
</dbReference>
<keyword evidence="1" id="KW-0238">DNA-binding</keyword>
<proteinExistence type="predicted"/>
<dbReference type="SUPFAM" id="SSF56349">
    <property type="entry name" value="DNA breaking-rejoining enzymes"/>
    <property type="match status" value="1"/>
</dbReference>
<dbReference type="InterPro" id="IPR011010">
    <property type="entry name" value="DNA_brk_join_enz"/>
</dbReference>
<dbReference type="InterPro" id="IPR002104">
    <property type="entry name" value="Integrase_catalytic"/>
</dbReference>
<dbReference type="GO" id="GO:0003677">
    <property type="term" value="F:DNA binding"/>
    <property type="evidence" value="ECO:0007669"/>
    <property type="project" value="UniProtKB-KW"/>
</dbReference>
<gene>
    <name evidence="5" type="ORF">LCGC14_0568810</name>
</gene>
<comment type="caution">
    <text evidence="5">The sequence shown here is derived from an EMBL/GenBank/DDBJ whole genome shotgun (WGS) entry which is preliminary data.</text>
</comment>